<organism evidence="3 4">
    <name type="scientific">Alicyclobacillus acidoterrestris (strain ATCC 49025 / DSM 3922 / CIP 106132 / NCIMB 13137 / GD3B)</name>
    <dbReference type="NCBI Taxonomy" id="1356854"/>
    <lineage>
        <taxon>Bacteria</taxon>
        <taxon>Bacillati</taxon>
        <taxon>Bacillota</taxon>
        <taxon>Bacilli</taxon>
        <taxon>Bacillales</taxon>
        <taxon>Alicyclobacillaceae</taxon>
        <taxon>Alicyclobacillus</taxon>
    </lineage>
</organism>
<dbReference type="GO" id="GO:0009062">
    <property type="term" value="P:fatty acid catabolic process"/>
    <property type="evidence" value="ECO:0007669"/>
    <property type="project" value="TreeGrafter"/>
</dbReference>
<evidence type="ECO:0000313" key="3">
    <source>
        <dbReference type="EMBL" id="UNO50675.1"/>
    </source>
</evidence>
<dbReference type="CDD" id="cd03442">
    <property type="entry name" value="BFIT_BACH"/>
    <property type="match status" value="1"/>
</dbReference>
<keyword evidence="2" id="KW-0378">Hydrolase</keyword>
<reference evidence="4" key="1">
    <citation type="journal article" date="2022" name="G3 (Bethesda)">
        <title>Unveiling the complete genome sequence of Alicyclobacillus acidoterrestris DSM 3922T, a taint-producing strain.</title>
        <authorList>
            <person name="Leonardo I.C."/>
            <person name="Barreto Crespo M.T."/>
            <person name="Gaspar F.B."/>
        </authorList>
    </citation>
    <scope>NUCLEOTIDE SEQUENCE [LARGE SCALE GENOMIC DNA]</scope>
    <source>
        <strain evidence="4">DSM 3922</strain>
    </source>
</reference>
<name>T0BQK8_ALIAG</name>
<keyword evidence="4" id="KW-1185">Reference proteome</keyword>
<dbReference type="PROSITE" id="PS51770">
    <property type="entry name" value="HOTDOG_ACOT"/>
    <property type="match status" value="1"/>
</dbReference>
<accession>A0A9E6ZUF2</accession>
<evidence type="ECO:0000256" key="1">
    <source>
        <dbReference type="ARBA" id="ARBA00010458"/>
    </source>
</evidence>
<dbReference type="GO" id="GO:0005829">
    <property type="term" value="C:cytosol"/>
    <property type="evidence" value="ECO:0007669"/>
    <property type="project" value="TreeGrafter"/>
</dbReference>
<proteinExistence type="inferred from homology"/>
<gene>
    <name evidence="3" type="ORF">K1I37_09835</name>
</gene>
<accession>T0BQK8</accession>
<dbReference type="InterPro" id="IPR029069">
    <property type="entry name" value="HotDog_dom_sf"/>
</dbReference>
<dbReference type="GO" id="GO:0006637">
    <property type="term" value="P:acyl-CoA metabolic process"/>
    <property type="evidence" value="ECO:0007669"/>
    <property type="project" value="TreeGrafter"/>
</dbReference>
<dbReference type="GO" id="GO:0052816">
    <property type="term" value="F:long-chain fatty acyl-CoA hydrolase activity"/>
    <property type="evidence" value="ECO:0007669"/>
    <property type="project" value="TreeGrafter"/>
</dbReference>
<protein>
    <submittedName>
        <fullName evidence="3">Acyl-CoA thioesterase</fullName>
    </submittedName>
</protein>
<dbReference type="Pfam" id="PF03061">
    <property type="entry name" value="4HBT"/>
    <property type="match status" value="1"/>
</dbReference>
<dbReference type="eggNOG" id="COG1607">
    <property type="taxonomic scope" value="Bacteria"/>
</dbReference>
<dbReference type="SUPFAM" id="SSF54637">
    <property type="entry name" value="Thioesterase/thiol ester dehydrase-isomerase"/>
    <property type="match status" value="1"/>
</dbReference>
<evidence type="ECO:0000256" key="2">
    <source>
        <dbReference type="ARBA" id="ARBA00022801"/>
    </source>
</evidence>
<dbReference type="EMBL" id="CP080467">
    <property type="protein sequence ID" value="UNO50675.1"/>
    <property type="molecule type" value="Genomic_DNA"/>
</dbReference>
<dbReference type="PANTHER" id="PTHR11049:SF24">
    <property type="entry name" value="CYTOSOLIC ACYL COENZYME A THIOESTER HYDROLASE"/>
    <property type="match status" value="1"/>
</dbReference>
<dbReference type="InterPro" id="IPR006683">
    <property type="entry name" value="Thioestr_dom"/>
</dbReference>
<comment type="similarity">
    <text evidence="1">Belongs to the acyl coenzyme A hydrolase family.</text>
</comment>
<sequence>MEGKPARLSRTVMTDLVLPQDTNHYGTIFGGRVMAYVDKIAAITAMRHARKPVVTVSSDSFDFLAPVKLGEAISLEAFVTYTHNTSIEVFVKIQSENLMTGEVTTTGSSYLTFVAVDENGEKNPVPPVIPETDEERMHFDTAPERRRLRIERKQERTRRMLPPET</sequence>
<dbReference type="RefSeq" id="WP_021296516.1">
    <property type="nucleotide sequence ID" value="NZ_AURB01000129.1"/>
</dbReference>
<dbReference type="Proteomes" id="UP000829401">
    <property type="component" value="Chromosome"/>
</dbReference>
<dbReference type="InterPro" id="IPR040170">
    <property type="entry name" value="Cytosol_ACT"/>
</dbReference>
<dbReference type="KEGG" id="aaco:K1I37_09835"/>
<dbReference type="PANTHER" id="PTHR11049">
    <property type="entry name" value="ACYL COENZYME A THIOESTER HYDROLASE"/>
    <property type="match status" value="1"/>
</dbReference>
<dbReference type="STRING" id="1356854.N007_07395"/>
<dbReference type="AlphaFoldDB" id="T0BQK8"/>
<evidence type="ECO:0000313" key="4">
    <source>
        <dbReference type="Proteomes" id="UP000829401"/>
    </source>
</evidence>
<dbReference type="InterPro" id="IPR033120">
    <property type="entry name" value="HOTDOG_ACOT"/>
</dbReference>
<dbReference type="Gene3D" id="3.10.129.10">
    <property type="entry name" value="Hotdog Thioesterase"/>
    <property type="match status" value="1"/>
</dbReference>